<evidence type="ECO:0000313" key="5">
    <source>
        <dbReference type="Proteomes" id="UP001355207"/>
    </source>
</evidence>
<name>A0AAX4JLE6_9TREE</name>
<evidence type="ECO:0000256" key="3">
    <source>
        <dbReference type="SAM" id="MobiDB-lite"/>
    </source>
</evidence>
<dbReference type="InterPro" id="IPR019734">
    <property type="entry name" value="TPR_rpt"/>
</dbReference>
<dbReference type="PANTHER" id="PTHR46014">
    <property type="entry name" value="TETRATRICOPEPTIDE REPEAT PROTEIN 1"/>
    <property type="match status" value="1"/>
</dbReference>
<feature type="region of interest" description="Disordered" evidence="3">
    <location>
        <begin position="1"/>
        <end position="77"/>
    </location>
</feature>
<dbReference type="Pfam" id="PF00515">
    <property type="entry name" value="TPR_1"/>
    <property type="match status" value="1"/>
</dbReference>
<feature type="compositionally biased region" description="Basic and acidic residues" evidence="3">
    <location>
        <begin position="59"/>
        <end position="70"/>
    </location>
</feature>
<dbReference type="PANTHER" id="PTHR46014:SF1">
    <property type="entry name" value="TETRATRICOPEPTIDE REPEAT PROTEIN 1"/>
    <property type="match status" value="1"/>
</dbReference>
<keyword evidence="1" id="KW-0802">TPR repeat</keyword>
<feature type="coiled-coil region" evidence="2">
    <location>
        <begin position="187"/>
        <end position="221"/>
    </location>
</feature>
<accession>A0AAX4JLE6</accession>
<evidence type="ECO:0000313" key="4">
    <source>
        <dbReference type="EMBL" id="WWC85791.1"/>
    </source>
</evidence>
<feature type="compositionally biased region" description="Basic and acidic residues" evidence="3">
    <location>
        <begin position="14"/>
        <end position="29"/>
    </location>
</feature>
<sequence length="357" mass="40758">MSNEQTFEDLPTFDARKFEPPSWAKHEFHQWGNNDTNESKKNGESSRSAFNHDNGIEPTSKEEFNQHIDIADNDEEDEDIWEDAKEDLDLIEPDEAKFTNDELKGLLALGTKFKTEGNELFTSKPPKYDEAIKSYLKAIDHLPIIPNDKSSEETNEKNIIDQGEKQIFESTKKVESGIEEVTDEEAIKIEQEELNKSEEIIDLEKMEREEIEQDIKELTKATWGNLAACYIAIKDDKKAVEACTEALKIDPKYVKGLHRRATANERIGDLNALVSAKDDYTLLQTLLPNSSPILPSIRRSLFTLPERIKSKEKEQMDEMLGKLKDLGNSLLGNFGLSTDNFKFEKQENGGYGMSFQR</sequence>
<evidence type="ECO:0000256" key="2">
    <source>
        <dbReference type="SAM" id="Coils"/>
    </source>
</evidence>
<keyword evidence="2" id="KW-0175">Coiled coil</keyword>
<evidence type="ECO:0000256" key="1">
    <source>
        <dbReference type="PROSITE-ProRule" id="PRU00339"/>
    </source>
</evidence>
<protein>
    <recommendedName>
        <fullName evidence="6">Tetratricopeptide repeat protein 1</fullName>
    </recommendedName>
</protein>
<dbReference type="PROSITE" id="PS50005">
    <property type="entry name" value="TPR"/>
    <property type="match status" value="1"/>
</dbReference>
<gene>
    <name evidence="4" type="ORF">L201_000658</name>
</gene>
<dbReference type="InterPro" id="IPR011990">
    <property type="entry name" value="TPR-like_helical_dom_sf"/>
</dbReference>
<dbReference type="SUPFAM" id="SSF48452">
    <property type="entry name" value="TPR-like"/>
    <property type="match status" value="1"/>
</dbReference>
<dbReference type="AlphaFoldDB" id="A0AAX4JLE6"/>
<keyword evidence="5" id="KW-1185">Reference proteome</keyword>
<feature type="repeat" description="TPR" evidence="1">
    <location>
        <begin position="220"/>
        <end position="253"/>
    </location>
</feature>
<dbReference type="RefSeq" id="XP_066072554.1">
    <property type="nucleotide sequence ID" value="XM_066216457.1"/>
</dbReference>
<evidence type="ECO:0008006" key="6">
    <source>
        <dbReference type="Google" id="ProtNLM"/>
    </source>
</evidence>
<dbReference type="GeneID" id="91091330"/>
<proteinExistence type="predicted"/>
<dbReference type="Proteomes" id="UP001355207">
    <property type="component" value="Chromosome 1"/>
</dbReference>
<organism evidence="4 5">
    <name type="scientific">Kwoniella dendrophila CBS 6074</name>
    <dbReference type="NCBI Taxonomy" id="1295534"/>
    <lineage>
        <taxon>Eukaryota</taxon>
        <taxon>Fungi</taxon>
        <taxon>Dikarya</taxon>
        <taxon>Basidiomycota</taxon>
        <taxon>Agaricomycotina</taxon>
        <taxon>Tremellomycetes</taxon>
        <taxon>Tremellales</taxon>
        <taxon>Cryptococcaceae</taxon>
        <taxon>Kwoniella</taxon>
    </lineage>
</organism>
<dbReference type="EMBL" id="CP144098">
    <property type="protein sequence ID" value="WWC85791.1"/>
    <property type="molecule type" value="Genomic_DNA"/>
</dbReference>
<reference evidence="4 5" key="1">
    <citation type="submission" date="2024-01" db="EMBL/GenBank/DDBJ databases">
        <title>Comparative genomics of Cryptococcus and Kwoniella reveals pathogenesis evolution and contrasting modes of karyotype evolution via chromosome fusion or intercentromeric recombination.</title>
        <authorList>
            <person name="Coelho M.A."/>
            <person name="David-Palma M."/>
            <person name="Shea T."/>
            <person name="Bowers K."/>
            <person name="McGinley-Smith S."/>
            <person name="Mohammad A.W."/>
            <person name="Gnirke A."/>
            <person name="Yurkov A.M."/>
            <person name="Nowrousian M."/>
            <person name="Sun S."/>
            <person name="Cuomo C.A."/>
            <person name="Heitman J."/>
        </authorList>
    </citation>
    <scope>NUCLEOTIDE SEQUENCE [LARGE SCALE GENOMIC DNA]</scope>
    <source>
        <strain evidence="4 5">CBS 6074</strain>
    </source>
</reference>
<dbReference type="Gene3D" id="1.25.40.10">
    <property type="entry name" value="Tetratricopeptide repeat domain"/>
    <property type="match status" value="1"/>
</dbReference>
<dbReference type="InterPro" id="IPR052769">
    <property type="entry name" value="TPR_domain_protein"/>
</dbReference>
<dbReference type="SMART" id="SM00028">
    <property type="entry name" value="TPR"/>
    <property type="match status" value="1"/>
</dbReference>